<keyword evidence="1" id="KW-0812">Transmembrane</keyword>
<evidence type="ECO:0000313" key="3">
    <source>
        <dbReference type="EMBL" id="GAA0706596.1"/>
    </source>
</evidence>
<evidence type="ECO:0000259" key="2">
    <source>
        <dbReference type="Pfam" id="PF06580"/>
    </source>
</evidence>
<comment type="caution">
    <text evidence="3">The sequence shown here is derived from an EMBL/GenBank/DDBJ whole genome shotgun (WGS) entry which is preliminary data.</text>
</comment>
<sequence>MQTGNDEHPFDVTNDGTALAAIGLVAALVLWAVLFSAYRFDRADAVAVSAATVLLVVPPLVSYYWLMELTKSRLSLAPRILATYGLALVWLALQRAVIYPAFGFVPSMGESVTNFALIPLFGVASWFAVRGFLYRKRLARALELQAQTELRLLDAQLAPHALFNMLNTVYSVLLTDHEKAIPLFLAMSEALRHVIDRTRKRWIPLHDELDFIDHYAVLERARNPERVAITIKTNGDLDVPVPPMLLATLFENAVKHGRFPDGTLEINISVSVAETQMQFEVTNRFPVPEQAGRGMGIGQTNVRNRLHLLYPQKSAFRTHAEEGVYRATIDIAP</sequence>
<dbReference type="PANTHER" id="PTHR34220">
    <property type="entry name" value="SENSOR HISTIDINE KINASE YPDA"/>
    <property type="match status" value="1"/>
</dbReference>
<dbReference type="Proteomes" id="UP001501523">
    <property type="component" value="Unassembled WGS sequence"/>
</dbReference>
<evidence type="ECO:0000256" key="1">
    <source>
        <dbReference type="SAM" id="Phobius"/>
    </source>
</evidence>
<dbReference type="Pfam" id="PF06580">
    <property type="entry name" value="His_kinase"/>
    <property type="match status" value="1"/>
</dbReference>
<evidence type="ECO:0000313" key="4">
    <source>
        <dbReference type="Proteomes" id="UP001501523"/>
    </source>
</evidence>
<keyword evidence="1" id="KW-0472">Membrane</keyword>
<reference evidence="4" key="1">
    <citation type="journal article" date="2019" name="Int. J. Syst. Evol. Microbiol.">
        <title>The Global Catalogue of Microorganisms (GCM) 10K type strain sequencing project: providing services to taxonomists for standard genome sequencing and annotation.</title>
        <authorList>
            <consortium name="The Broad Institute Genomics Platform"/>
            <consortium name="The Broad Institute Genome Sequencing Center for Infectious Disease"/>
            <person name="Wu L."/>
            <person name="Ma J."/>
        </authorList>
    </citation>
    <scope>NUCLEOTIDE SEQUENCE [LARGE SCALE GENOMIC DNA]</scope>
    <source>
        <strain evidence="4">JCM 15421</strain>
    </source>
</reference>
<keyword evidence="1" id="KW-1133">Transmembrane helix</keyword>
<dbReference type="InterPro" id="IPR036890">
    <property type="entry name" value="HATPase_C_sf"/>
</dbReference>
<organism evidence="3 4">
    <name type="scientific">Dokdonella soli</name>
    <dbReference type="NCBI Taxonomy" id="529810"/>
    <lineage>
        <taxon>Bacteria</taxon>
        <taxon>Pseudomonadati</taxon>
        <taxon>Pseudomonadota</taxon>
        <taxon>Gammaproteobacteria</taxon>
        <taxon>Lysobacterales</taxon>
        <taxon>Rhodanobacteraceae</taxon>
        <taxon>Dokdonella</taxon>
    </lineage>
</organism>
<dbReference type="PANTHER" id="PTHR34220:SF7">
    <property type="entry name" value="SENSOR HISTIDINE KINASE YPDA"/>
    <property type="match status" value="1"/>
</dbReference>
<dbReference type="InterPro" id="IPR050640">
    <property type="entry name" value="Bact_2-comp_sensor_kinase"/>
</dbReference>
<gene>
    <name evidence="3" type="ORF">GCM10009105_04770</name>
</gene>
<keyword evidence="4" id="KW-1185">Reference proteome</keyword>
<dbReference type="InterPro" id="IPR010559">
    <property type="entry name" value="Sig_transdc_His_kin_internal"/>
</dbReference>
<accession>A0ABP3TM49</accession>
<feature type="transmembrane region" description="Helical" evidence="1">
    <location>
        <begin position="46"/>
        <end position="66"/>
    </location>
</feature>
<feature type="transmembrane region" description="Helical" evidence="1">
    <location>
        <begin position="114"/>
        <end position="133"/>
    </location>
</feature>
<feature type="transmembrane region" description="Helical" evidence="1">
    <location>
        <begin position="78"/>
        <end position="102"/>
    </location>
</feature>
<feature type="transmembrane region" description="Helical" evidence="1">
    <location>
        <begin position="18"/>
        <end position="40"/>
    </location>
</feature>
<feature type="domain" description="Signal transduction histidine kinase internal region" evidence="2">
    <location>
        <begin position="149"/>
        <end position="226"/>
    </location>
</feature>
<dbReference type="Gene3D" id="3.30.565.10">
    <property type="entry name" value="Histidine kinase-like ATPase, C-terminal domain"/>
    <property type="match status" value="1"/>
</dbReference>
<protein>
    <recommendedName>
        <fullName evidence="2">Signal transduction histidine kinase internal region domain-containing protein</fullName>
    </recommendedName>
</protein>
<proteinExistence type="predicted"/>
<name>A0ABP3TM49_9GAMM</name>
<dbReference type="EMBL" id="BAAAEU010000002">
    <property type="protein sequence ID" value="GAA0706596.1"/>
    <property type="molecule type" value="Genomic_DNA"/>
</dbReference>